<feature type="binding site" evidence="7">
    <location>
        <position position="310"/>
    </location>
    <ligand>
        <name>FMN</name>
        <dbReference type="ChEBI" id="CHEBI:58210"/>
    </ligand>
</feature>
<dbReference type="PANTHER" id="PTHR10578:SF107">
    <property type="entry name" value="2-HYDROXYACID OXIDASE 1"/>
    <property type="match status" value="1"/>
</dbReference>
<dbReference type="STRING" id="1458426.SMCB_0147"/>
<dbReference type="InterPro" id="IPR008259">
    <property type="entry name" value="FMN_hydac_DH_AS"/>
</dbReference>
<comment type="similarity">
    <text evidence="5">Belongs to the FMN-dependent alpha-hydroxy acid dehydrogenase family.</text>
</comment>
<keyword evidence="4" id="KW-0560">Oxidoreductase</keyword>
<evidence type="ECO:0000256" key="1">
    <source>
        <dbReference type="ARBA" id="ARBA00001917"/>
    </source>
</evidence>
<feature type="binding site" evidence="7">
    <location>
        <position position="163"/>
    </location>
    <ligand>
        <name>glyoxylate</name>
        <dbReference type="ChEBI" id="CHEBI:36655"/>
    </ligand>
</feature>
<sequence>MKKQNHSISEVATLPRQANNTKPHSDGIKKMPSGLEHILCLDDFDKAAKQHLPKPIYAYISGGVERNHTLRANATSFERYEFLPRVLIDISKRTTSTSVLGMQYSAPFGIAPMGICALSAYRGDIVLAQAAERENIPMIMSGSSLIRMEEVIKVNPNAWFQAYLPGDEKNILALVERVKVAGYRTLVITVDASIAANREHNIRAGFSTPMRPSLSLAWQGLTHPRWLFGTFLKTIALHGMPHFENNFAHRGAPIMSPNVSRDFSDRGHLNWSHLRMLRKQWPGQMVIKGILDFRDARLAVDSGVDGIIISNHGGRQLDGTVAPLQVLPRIVRSCSEVPVMIDSGLRRGTDVLKALALGAKFVFLGRPFNYASAVGGSVGVRKGISLLRDEISRDMAMLGINHLSELDASFLLGGDSKDLP</sequence>
<dbReference type="PANTHER" id="PTHR10578">
    <property type="entry name" value="S -2-HYDROXY-ACID OXIDASE-RELATED"/>
    <property type="match status" value="1"/>
</dbReference>
<name>A0A060NLZ1_9BURK</name>
<feature type="binding site" evidence="7">
    <location>
        <position position="198"/>
    </location>
    <ligand>
        <name>glyoxylate</name>
        <dbReference type="ChEBI" id="CHEBI:36655"/>
    </ligand>
</feature>
<feature type="binding site" evidence="7">
    <location>
        <position position="59"/>
    </location>
    <ligand>
        <name>glyoxylate</name>
        <dbReference type="ChEBI" id="CHEBI:36655"/>
    </ligand>
</feature>
<reference evidence="10 11" key="1">
    <citation type="journal article" date="2014" name="Nat. Commun.">
        <title>Physiological and genomic features of highly alkaliphilic hydrogen-utilizing Betaproteobacteria from a continental serpentinizing site.</title>
        <authorList>
            <person name="Suzuki S."/>
            <person name="Kuenen J.G."/>
            <person name="Schipper K."/>
            <person name="van der Velde S."/>
            <person name="Ishii S."/>
            <person name="Wu A."/>
            <person name="Sorokin D.Y."/>
            <person name="Tenney A."/>
            <person name="Meng X.Y."/>
            <person name="Morrill P.L."/>
            <person name="Kamagata Y."/>
            <person name="Muyzer G."/>
            <person name="Nealson K.H."/>
        </authorList>
    </citation>
    <scope>NUCLEOTIDE SEQUENCE [LARGE SCALE GENOMIC DNA]</scope>
    <source>
        <strain evidence="10 11">B1</strain>
    </source>
</reference>
<dbReference type="PROSITE" id="PS00557">
    <property type="entry name" value="FMN_HYDROXY_ACID_DH_1"/>
    <property type="match status" value="1"/>
</dbReference>
<evidence type="ECO:0000259" key="9">
    <source>
        <dbReference type="PROSITE" id="PS51349"/>
    </source>
</evidence>
<dbReference type="AlphaFoldDB" id="A0A060NLZ1"/>
<evidence type="ECO:0000256" key="8">
    <source>
        <dbReference type="SAM" id="MobiDB-lite"/>
    </source>
</evidence>
<dbReference type="GO" id="GO:0016614">
    <property type="term" value="F:oxidoreductase activity, acting on CH-OH group of donors"/>
    <property type="evidence" value="ECO:0007669"/>
    <property type="project" value="UniProtKB-ARBA"/>
</dbReference>
<feature type="region of interest" description="Disordered" evidence="8">
    <location>
        <begin position="1"/>
        <end position="26"/>
    </location>
</feature>
<dbReference type="InterPro" id="IPR037396">
    <property type="entry name" value="FMN_HAD"/>
</dbReference>
<accession>A0A060NLZ1</accession>
<evidence type="ECO:0000256" key="3">
    <source>
        <dbReference type="ARBA" id="ARBA00022643"/>
    </source>
</evidence>
<keyword evidence="11" id="KW-1185">Reference proteome</keyword>
<dbReference type="PIRSF" id="PIRSF000138">
    <property type="entry name" value="Al-hdrx_acd_dh"/>
    <property type="match status" value="1"/>
</dbReference>
<dbReference type="Pfam" id="PF01070">
    <property type="entry name" value="FMN_dh"/>
    <property type="match status" value="1"/>
</dbReference>
<dbReference type="Gene3D" id="3.20.20.70">
    <property type="entry name" value="Aldolase class I"/>
    <property type="match status" value="1"/>
</dbReference>
<feature type="domain" description="FMN hydroxy acid dehydrogenase" evidence="9">
    <location>
        <begin position="33"/>
        <end position="416"/>
    </location>
</feature>
<dbReference type="InterPro" id="IPR000262">
    <property type="entry name" value="FMN-dep_DH"/>
</dbReference>
<evidence type="ECO:0000313" key="11">
    <source>
        <dbReference type="Proteomes" id="UP000066014"/>
    </source>
</evidence>
<feature type="active site" description="Proton acceptor" evidence="6">
    <location>
        <position position="312"/>
    </location>
</feature>
<dbReference type="CDD" id="cd02809">
    <property type="entry name" value="alpha_hydroxyacid_oxid_FMN"/>
    <property type="match status" value="1"/>
</dbReference>
<keyword evidence="3 7" id="KW-0288">FMN</keyword>
<feature type="binding site" evidence="7">
    <location>
        <begin position="365"/>
        <end position="366"/>
    </location>
    <ligand>
        <name>FMN</name>
        <dbReference type="ChEBI" id="CHEBI:58210"/>
    </ligand>
</feature>
<feature type="binding site" evidence="7">
    <location>
        <position position="312"/>
    </location>
    <ligand>
        <name>glyoxylate</name>
        <dbReference type="ChEBI" id="CHEBI:36655"/>
    </ligand>
</feature>
<dbReference type="Proteomes" id="UP000066014">
    <property type="component" value="Chromosome"/>
</dbReference>
<feature type="binding site" evidence="7">
    <location>
        <begin position="342"/>
        <end position="346"/>
    </location>
    <ligand>
        <name>FMN</name>
        <dbReference type="ChEBI" id="CHEBI:58210"/>
    </ligand>
</feature>
<dbReference type="HOGENOM" id="CLU_020639_0_0_4"/>
<gene>
    <name evidence="10" type="ORF">SMCB_0147</name>
</gene>
<evidence type="ECO:0000256" key="6">
    <source>
        <dbReference type="PIRSR" id="PIRSR000138-1"/>
    </source>
</evidence>
<evidence type="ECO:0000256" key="7">
    <source>
        <dbReference type="PIRSR" id="PIRSR000138-2"/>
    </source>
</evidence>
<organism evidence="10 11">
    <name type="scientific">Serpentinimonas maccroryi</name>
    <dbReference type="NCBI Taxonomy" id="1458426"/>
    <lineage>
        <taxon>Bacteria</taxon>
        <taxon>Pseudomonadati</taxon>
        <taxon>Pseudomonadota</taxon>
        <taxon>Betaproteobacteria</taxon>
        <taxon>Burkholderiales</taxon>
        <taxon>Comamonadaceae</taxon>
        <taxon>Serpentinimonas</taxon>
    </lineage>
</organism>
<proteinExistence type="inferred from homology"/>
<feature type="binding site" evidence="7">
    <location>
        <position position="141"/>
    </location>
    <ligand>
        <name>FMN</name>
        <dbReference type="ChEBI" id="CHEBI:58210"/>
    </ligand>
</feature>
<feature type="binding site" evidence="7">
    <location>
        <begin position="112"/>
        <end position="114"/>
    </location>
    <ligand>
        <name>FMN</name>
        <dbReference type="ChEBI" id="CHEBI:58210"/>
    </ligand>
</feature>
<dbReference type="EMBL" id="AP014569">
    <property type="protein sequence ID" value="BAO82375.1"/>
    <property type="molecule type" value="Genomic_DNA"/>
</dbReference>
<comment type="cofactor">
    <cofactor evidence="1">
        <name>FMN</name>
        <dbReference type="ChEBI" id="CHEBI:58210"/>
    </cofactor>
</comment>
<feature type="binding site" evidence="7">
    <location>
        <position position="288"/>
    </location>
    <ligand>
        <name>FMN</name>
        <dbReference type="ChEBI" id="CHEBI:58210"/>
    </ligand>
</feature>
<evidence type="ECO:0000256" key="4">
    <source>
        <dbReference type="ARBA" id="ARBA00023002"/>
    </source>
</evidence>
<evidence type="ECO:0000256" key="5">
    <source>
        <dbReference type="ARBA" id="ARBA00024042"/>
    </source>
</evidence>
<dbReference type="InterPro" id="IPR012133">
    <property type="entry name" value="Alpha-hydoxy_acid_DH_FMN"/>
</dbReference>
<feature type="compositionally biased region" description="Polar residues" evidence="8">
    <location>
        <begin position="1"/>
        <end position="22"/>
    </location>
</feature>
<dbReference type="SUPFAM" id="SSF51395">
    <property type="entry name" value="FMN-linked oxidoreductases"/>
    <property type="match status" value="1"/>
</dbReference>
<keyword evidence="2 7" id="KW-0285">Flavoprotein</keyword>
<evidence type="ECO:0000256" key="2">
    <source>
        <dbReference type="ARBA" id="ARBA00022630"/>
    </source>
</evidence>
<dbReference type="PROSITE" id="PS51349">
    <property type="entry name" value="FMN_HYDROXY_ACID_DH_2"/>
    <property type="match status" value="1"/>
</dbReference>
<dbReference type="GO" id="GO:0010181">
    <property type="term" value="F:FMN binding"/>
    <property type="evidence" value="ECO:0007669"/>
    <property type="project" value="InterPro"/>
</dbReference>
<feature type="binding site" evidence="7">
    <location>
        <position position="161"/>
    </location>
    <ligand>
        <name>FMN</name>
        <dbReference type="ChEBI" id="CHEBI:58210"/>
    </ligand>
</feature>
<feature type="binding site" evidence="7">
    <location>
        <position position="315"/>
    </location>
    <ligand>
        <name>glyoxylate</name>
        <dbReference type="ChEBI" id="CHEBI:36655"/>
    </ligand>
</feature>
<dbReference type="FunFam" id="3.20.20.70:FF:000029">
    <property type="entry name" value="L-lactate dehydrogenase"/>
    <property type="match status" value="1"/>
</dbReference>
<dbReference type="InterPro" id="IPR013785">
    <property type="entry name" value="Aldolase_TIM"/>
</dbReference>
<evidence type="ECO:0000313" key="10">
    <source>
        <dbReference type="EMBL" id="BAO82375.1"/>
    </source>
</evidence>
<protein>
    <submittedName>
        <fullName evidence="10">L-lactate dehydrogenase (FMN-dependent) and related alpha-hydroxy acid dehydrogenase</fullName>
    </submittedName>
</protein>
<feature type="binding site" evidence="7">
    <location>
        <position position="189"/>
    </location>
    <ligand>
        <name>FMN</name>
        <dbReference type="ChEBI" id="CHEBI:58210"/>
    </ligand>
</feature>
<dbReference type="KEGG" id="cbab:SMCB_0147"/>